<dbReference type="SUPFAM" id="SSF53850">
    <property type="entry name" value="Periplasmic binding protein-like II"/>
    <property type="match status" value="1"/>
</dbReference>
<accession>A0A840VA28</accession>
<feature type="non-terminal residue" evidence="2">
    <location>
        <position position="197"/>
    </location>
</feature>
<comment type="caution">
    <text evidence="2">The sequence shown here is derived from an EMBL/GenBank/DDBJ whole genome shotgun (WGS) entry which is preliminary data.</text>
</comment>
<protein>
    <submittedName>
        <fullName evidence="2">ABC-type proline/glycine betaine transport system substrate-binding protein</fullName>
    </submittedName>
</protein>
<dbReference type="RefSeq" id="WP_280528116.1">
    <property type="nucleotide sequence ID" value="NZ_JACHEO010000047.1"/>
</dbReference>
<dbReference type="GO" id="GO:0022857">
    <property type="term" value="F:transmembrane transporter activity"/>
    <property type="evidence" value="ECO:0007669"/>
    <property type="project" value="InterPro"/>
</dbReference>
<gene>
    <name evidence="2" type="ORF">HNQ81_003534</name>
</gene>
<proteinExistence type="predicted"/>
<dbReference type="Gene3D" id="3.10.105.10">
    <property type="entry name" value="Dipeptide-binding Protein, Domain 3"/>
    <property type="match status" value="1"/>
</dbReference>
<keyword evidence="3" id="KW-1185">Reference proteome</keyword>
<evidence type="ECO:0000313" key="2">
    <source>
        <dbReference type="EMBL" id="MBB5349771.1"/>
    </source>
</evidence>
<organism evidence="2 3">
    <name type="scientific">Desulfoprunum benzoelyticum</name>
    <dbReference type="NCBI Taxonomy" id="1506996"/>
    <lineage>
        <taxon>Bacteria</taxon>
        <taxon>Pseudomonadati</taxon>
        <taxon>Thermodesulfobacteriota</taxon>
        <taxon>Desulfobulbia</taxon>
        <taxon>Desulfobulbales</taxon>
        <taxon>Desulfobulbaceae</taxon>
        <taxon>Desulfoprunum</taxon>
    </lineage>
</organism>
<dbReference type="Pfam" id="PF04069">
    <property type="entry name" value="OpuAC"/>
    <property type="match status" value="1"/>
</dbReference>
<dbReference type="InterPro" id="IPR007210">
    <property type="entry name" value="ABC_Gly_betaine_transp_sub-bd"/>
</dbReference>
<dbReference type="AlphaFoldDB" id="A0A840VA28"/>
<dbReference type="Gene3D" id="3.40.190.10">
    <property type="entry name" value="Periplasmic binding protein-like II"/>
    <property type="match status" value="1"/>
</dbReference>
<feature type="domain" description="ABC-type glycine betaine transport system substrate-binding" evidence="1">
    <location>
        <begin position="70"/>
        <end position="167"/>
    </location>
</feature>
<dbReference type="Proteomes" id="UP000539642">
    <property type="component" value="Unassembled WGS sequence"/>
</dbReference>
<evidence type="ECO:0000313" key="3">
    <source>
        <dbReference type="Proteomes" id="UP000539642"/>
    </source>
</evidence>
<name>A0A840VA28_9BACT</name>
<reference evidence="2 3" key="1">
    <citation type="submission" date="2020-08" db="EMBL/GenBank/DDBJ databases">
        <title>Genomic Encyclopedia of Type Strains, Phase IV (KMG-IV): sequencing the most valuable type-strain genomes for metagenomic binning, comparative biology and taxonomic classification.</title>
        <authorList>
            <person name="Goeker M."/>
        </authorList>
    </citation>
    <scope>NUCLEOTIDE SEQUENCE [LARGE SCALE GENOMIC DNA]</scope>
    <source>
        <strain evidence="2 3">DSM 28570</strain>
    </source>
</reference>
<dbReference type="GO" id="GO:0043190">
    <property type="term" value="C:ATP-binding cassette (ABC) transporter complex"/>
    <property type="evidence" value="ECO:0007669"/>
    <property type="project" value="InterPro"/>
</dbReference>
<sequence>MAIFHTSRSSEIKLAVETTFTDIAVIFSSTAQQDYGLYVNAWLPYTHQDYTDKYPDKLEIISQTLTEGRNGPVMTATLQGAIERGEGVVVTGWNPHWKFARWDLKFLDDPKKIYGEAEQIYAVGHTDFRRQFPDVTAVLEKFLLTSEQLGALMGRIAESDKEPYEIAVAVGMQVTLHPPRRSQRALLTHWAPLSCVW</sequence>
<dbReference type="EMBL" id="JACHEO010000047">
    <property type="protein sequence ID" value="MBB5349771.1"/>
    <property type="molecule type" value="Genomic_DNA"/>
</dbReference>
<evidence type="ECO:0000259" key="1">
    <source>
        <dbReference type="Pfam" id="PF04069"/>
    </source>
</evidence>